<dbReference type="KEGG" id="gtt:GUITHDRAFT_102314"/>
<dbReference type="AlphaFoldDB" id="L1JU32"/>
<evidence type="ECO:0000313" key="3">
    <source>
        <dbReference type="Proteomes" id="UP000011087"/>
    </source>
</evidence>
<dbReference type="HOGENOM" id="CLU_2089414_0_0_1"/>
<name>L1JU32_GUITC</name>
<reference evidence="3" key="2">
    <citation type="submission" date="2012-11" db="EMBL/GenBank/DDBJ databases">
        <authorList>
            <person name="Kuo A."/>
            <person name="Curtis B.A."/>
            <person name="Tanifuji G."/>
            <person name="Burki F."/>
            <person name="Gruber A."/>
            <person name="Irimia M."/>
            <person name="Maruyama S."/>
            <person name="Arias M.C."/>
            <person name="Ball S.G."/>
            <person name="Gile G.H."/>
            <person name="Hirakawa Y."/>
            <person name="Hopkins J.F."/>
            <person name="Rensing S.A."/>
            <person name="Schmutz J."/>
            <person name="Symeonidi A."/>
            <person name="Elias M."/>
            <person name="Eveleigh R.J."/>
            <person name="Herman E.K."/>
            <person name="Klute M.J."/>
            <person name="Nakayama T."/>
            <person name="Obornik M."/>
            <person name="Reyes-Prieto A."/>
            <person name="Armbrust E.V."/>
            <person name="Aves S.J."/>
            <person name="Beiko R.G."/>
            <person name="Coutinho P."/>
            <person name="Dacks J.B."/>
            <person name="Durnford D.G."/>
            <person name="Fast N.M."/>
            <person name="Green B.R."/>
            <person name="Grisdale C."/>
            <person name="Hempe F."/>
            <person name="Henrissat B."/>
            <person name="Hoppner M.P."/>
            <person name="Ishida K.-I."/>
            <person name="Kim E."/>
            <person name="Koreny L."/>
            <person name="Kroth P.G."/>
            <person name="Liu Y."/>
            <person name="Malik S.-B."/>
            <person name="Maier U.G."/>
            <person name="McRose D."/>
            <person name="Mock T."/>
            <person name="Neilson J.A."/>
            <person name="Onodera N.T."/>
            <person name="Poole A.M."/>
            <person name="Pritham E.J."/>
            <person name="Richards T.A."/>
            <person name="Rocap G."/>
            <person name="Roy S.W."/>
            <person name="Sarai C."/>
            <person name="Schaack S."/>
            <person name="Shirato S."/>
            <person name="Slamovits C.H."/>
            <person name="Spencer D.F."/>
            <person name="Suzuki S."/>
            <person name="Worden A.Z."/>
            <person name="Zauner S."/>
            <person name="Barry K."/>
            <person name="Bell C."/>
            <person name="Bharti A.K."/>
            <person name="Crow J.A."/>
            <person name="Grimwood J."/>
            <person name="Kramer R."/>
            <person name="Lindquist E."/>
            <person name="Lucas S."/>
            <person name="Salamov A."/>
            <person name="McFadden G.I."/>
            <person name="Lane C.E."/>
            <person name="Keeling P.J."/>
            <person name="Gray M.W."/>
            <person name="Grigoriev I.V."/>
            <person name="Archibald J.M."/>
        </authorList>
    </citation>
    <scope>NUCLEOTIDE SEQUENCE</scope>
    <source>
        <strain evidence="3">CCMP2712</strain>
    </source>
</reference>
<evidence type="ECO:0000313" key="2">
    <source>
        <dbReference type="EnsemblProtists" id="EKX51710"/>
    </source>
</evidence>
<dbReference type="Proteomes" id="UP000011087">
    <property type="component" value="Unassembled WGS sequence"/>
</dbReference>
<evidence type="ECO:0000313" key="1">
    <source>
        <dbReference type="EMBL" id="EKX51710.1"/>
    </source>
</evidence>
<protein>
    <submittedName>
        <fullName evidence="1 2">Uncharacterized protein</fullName>
    </submittedName>
</protein>
<sequence length="117" mass="12465">MARRLAAPAGTFAMVGAESGGEEGQGERSIVVTHMGEEGLGTIDYDVFTASNTGLLNLNAVKKRFGLSVVRDLNGIELEEDGEGYTSVDELLTVRGSLDITGTMKPICLKRTNDTKE</sequence>
<gene>
    <name evidence="1" type="ORF">GUITHDRAFT_102314</name>
</gene>
<proteinExistence type="predicted"/>
<accession>L1JU32</accession>
<dbReference type="PaxDb" id="55529-EKX51710"/>
<organism evidence="1">
    <name type="scientific">Guillardia theta (strain CCMP2712)</name>
    <name type="common">Cryptophyte</name>
    <dbReference type="NCBI Taxonomy" id="905079"/>
    <lineage>
        <taxon>Eukaryota</taxon>
        <taxon>Cryptophyceae</taxon>
        <taxon>Pyrenomonadales</taxon>
        <taxon>Geminigeraceae</taxon>
        <taxon>Guillardia</taxon>
    </lineage>
</organism>
<keyword evidence="3" id="KW-1185">Reference proteome</keyword>
<reference evidence="1 3" key="1">
    <citation type="journal article" date="2012" name="Nature">
        <title>Algal genomes reveal evolutionary mosaicism and the fate of nucleomorphs.</title>
        <authorList>
            <consortium name="DOE Joint Genome Institute"/>
            <person name="Curtis B.A."/>
            <person name="Tanifuji G."/>
            <person name="Burki F."/>
            <person name="Gruber A."/>
            <person name="Irimia M."/>
            <person name="Maruyama S."/>
            <person name="Arias M.C."/>
            <person name="Ball S.G."/>
            <person name="Gile G.H."/>
            <person name="Hirakawa Y."/>
            <person name="Hopkins J.F."/>
            <person name="Kuo A."/>
            <person name="Rensing S.A."/>
            <person name="Schmutz J."/>
            <person name="Symeonidi A."/>
            <person name="Elias M."/>
            <person name="Eveleigh R.J."/>
            <person name="Herman E.K."/>
            <person name="Klute M.J."/>
            <person name="Nakayama T."/>
            <person name="Obornik M."/>
            <person name="Reyes-Prieto A."/>
            <person name="Armbrust E.V."/>
            <person name="Aves S.J."/>
            <person name="Beiko R.G."/>
            <person name="Coutinho P."/>
            <person name="Dacks J.B."/>
            <person name="Durnford D.G."/>
            <person name="Fast N.M."/>
            <person name="Green B.R."/>
            <person name="Grisdale C.J."/>
            <person name="Hempel F."/>
            <person name="Henrissat B."/>
            <person name="Hoppner M.P."/>
            <person name="Ishida K."/>
            <person name="Kim E."/>
            <person name="Koreny L."/>
            <person name="Kroth P.G."/>
            <person name="Liu Y."/>
            <person name="Malik S.B."/>
            <person name="Maier U.G."/>
            <person name="McRose D."/>
            <person name="Mock T."/>
            <person name="Neilson J.A."/>
            <person name="Onodera N.T."/>
            <person name="Poole A.M."/>
            <person name="Pritham E.J."/>
            <person name="Richards T.A."/>
            <person name="Rocap G."/>
            <person name="Roy S.W."/>
            <person name="Sarai C."/>
            <person name="Schaack S."/>
            <person name="Shirato S."/>
            <person name="Slamovits C.H."/>
            <person name="Spencer D.F."/>
            <person name="Suzuki S."/>
            <person name="Worden A.Z."/>
            <person name="Zauner S."/>
            <person name="Barry K."/>
            <person name="Bell C."/>
            <person name="Bharti A.K."/>
            <person name="Crow J.A."/>
            <person name="Grimwood J."/>
            <person name="Kramer R."/>
            <person name="Lindquist E."/>
            <person name="Lucas S."/>
            <person name="Salamov A."/>
            <person name="McFadden G.I."/>
            <person name="Lane C.E."/>
            <person name="Keeling P.J."/>
            <person name="Gray M.W."/>
            <person name="Grigoriev I.V."/>
            <person name="Archibald J.M."/>
        </authorList>
    </citation>
    <scope>NUCLEOTIDE SEQUENCE</scope>
    <source>
        <strain evidence="1 3">CCMP2712</strain>
    </source>
</reference>
<dbReference type="EMBL" id="JH992974">
    <property type="protein sequence ID" value="EKX51710.1"/>
    <property type="molecule type" value="Genomic_DNA"/>
</dbReference>
<dbReference type="GeneID" id="17308670"/>
<reference evidence="2" key="3">
    <citation type="submission" date="2015-06" db="UniProtKB">
        <authorList>
            <consortium name="EnsemblProtists"/>
        </authorList>
    </citation>
    <scope>IDENTIFICATION</scope>
</reference>
<dbReference type="RefSeq" id="XP_005838690.1">
    <property type="nucleotide sequence ID" value="XM_005838633.1"/>
</dbReference>
<dbReference type="EnsemblProtists" id="EKX51710">
    <property type="protein sequence ID" value="EKX51710"/>
    <property type="gene ID" value="GUITHDRAFT_102314"/>
</dbReference>